<keyword evidence="2" id="KW-1185">Reference proteome</keyword>
<dbReference type="EMBL" id="CP035758">
    <property type="protein sequence ID" value="QBD75916.1"/>
    <property type="molecule type" value="Genomic_DNA"/>
</dbReference>
<organism evidence="1 2">
    <name type="scientific">Ktedonosporobacter rubrisoli</name>
    <dbReference type="NCBI Taxonomy" id="2509675"/>
    <lineage>
        <taxon>Bacteria</taxon>
        <taxon>Bacillati</taxon>
        <taxon>Chloroflexota</taxon>
        <taxon>Ktedonobacteria</taxon>
        <taxon>Ktedonobacterales</taxon>
        <taxon>Ktedonosporobacteraceae</taxon>
        <taxon>Ktedonosporobacter</taxon>
    </lineage>
</organism>
<gene>
    <name evidence="1" type="ORF">EPA93_07790</name>
</gene>
<proteinExistence type="predicted"/>
<accession>A0A4P6JMK0</accession>
<protein>
    <submittedName>
        <fullName evidence="1">Uncharacterized protein</fullName>
    </submittedName>
</protein>
<dbReference type="Proteomes" id="UP000290365">
    <property type="component" value="Chromosome"/>
</dbReference>
<reference evidence="1 2" key="1">
    <citation type="submission" date="2019-01" db="EMBL/GenBank/DDBJ databases">
        <title>Ktedonosporobacter rubrisoli SCAWS-G2.</title>
        <authorList>
            <person name="Huang Y."/>
            <person name="Yan B."/>
        </authorList>
    </citation>
    <scope>NUCLEOTIDE SEQUENCE [LARGE SCALE GENOMIC DNA]</scope>
    <source>
        <strain evidence="1 2">SCAWS-G2</strain>
    </source>
</reference>
<dbReference type="RefSeq" id="WP_129886512.1">
    <property type="nucleotide sequence ID" value="NZ_CP035758.1"/>
</dbReference>
<sequence>MNHRENIAGPSGPTLSQILWALQQLNRAHQAYALALPAELRRQIASVFSTHYRWLLREHVNFGFDTSQQLYFLHLPAITPEDNNS</sequence>
<dbReference type="AlphaFoldDB" id="A0A4P6JMK0"/>
<evidence type="ECO:0000313" key="1">
    <source>
        <dbReference type="EMBL" id="QBD75916.1"/>
    </source>
</evidence>
<evidence type="ECO:0000313" key="2">
    <source>
        <dbReference type="Proteomes" id="UP000290365"/>
    </source>
</evidence>
<name>A0A4P6JMK0_KTERU</name>
<dbReference type="KEGG" id="kbs:EPA93_07790"/>